<proteinExistence type="predicted"/>
<organism evidence="1 2">
    <name type="scientific">Streptomyces chengmaiensis</name>
    <dbReference type="NCBI Taxonomy" id="3040919"/>
    <lineage>
        <taxon>Bacteria</taxon>
        <taxon>Bacillati</taxon>
        <taxon>Actinomycetota</taxon>
        <taxon>Actinomycetes</taxon>
        <taxon>Kitasatosporales</taxon>
        <taxon>Streptomycetaceae</taxon>
        <taxon>Streptomyces</taxon>
    </lineage>
</organism>
<protein>
    <recommendedName>
        <fullName evidence="3">RNA polymerase sigma factor 70 region 4 type 2 domain-containing protein</fullName>
    </recommendedName>
</protein>
<gene>
    <name evidence="1" type="ORF">QCN29_36460</name>
</gene>
<dbReference type="EMBL" id="JARWBG010000115">
    <property type="protein sequence ID" value="MDH2394127.1"/>
    <property type="molecule type" value="Genomic_DNA"/>
</dbReference>
<keyword evidence="2" id="KW-1185">Reference proteome</keyword>
<sequence>MTICLPLDYTAFCVLYQEDYLRYAHARTAEAQVSSQAVQTALEDLAQRWTAALGACPEAVAWQLLGRAVSSACRGRLRKQAAEAPDVYGVLPVAQADSALLCWVLTLPAKRAAHLMGVEEAAVCSLLSAARRRLSAARPDALLSCL</sequence>
<dbReference type="Proteomes" id="UP001223144">
    <property type="component" value="Unassembled WGS sequence"/>
</dbReference>
<dbReference type="RefSeq" id="WP_279933547.1">
    <property type="nucleotide sequence ID" value="NZ_JARWBG010000115.1"/>
</dbReference>
<name>A0ABT6I0C7_9ACTN</name>
<accession>A0ABT6I0C7</accession>
<evidence type="ECO:0008006" key="3">
    <source>
        <dbReference type="Google" id="ProtNLM"/>
    </source>
</evidence>
<reference evidence="1 2" key="1">
    <citation type="submission" date="2023-04" db="EMBL/GenBank/DDBJ databases">
        <title>Streptomyces chengmaiensis sp. nov. isolated from the stem of mangrove plant in Hainan.</title>
        <authorList>
            <person name="Huang X."/>
            <person name="Zhou S."/>
            <person name="Chu X."/>
            <person name="Xie Y."/>
            <person name="Lin Y."/>
        </authorList>
    </citation>
    <scope>NUCLEOTIDE SEQUENCE [LARGE SCALE GENOMIC DNA]</scope>
    <source>
        <strain evidence="1 2">HNM0663</strain>
    </source>
</reference>
<comment type="caution">
    <text evidence="1">The sequence shown here is derived from an EMBL/GenBank/DDBJ whole genome shotgun (WGS) entry which is preliminary data.</text>
</comment>
<evidence type="ECO:0000313" key="1">
    <source>
        <dbReference type="EMBL" id="MDH2394127.1"/>
    </source>
</evidence>
<evidence type="ECO:0000313" key="2">
    <source>
        <dbReference type="Proteomes" id="UP001223144"/>
    </source>
</evidence>